<dbReference type="Proteomes" id="UP000175744">
    <property type="component" value="Unassembled WGS sequence"/>
</dbReference>
<dbReference type="InterPro" id="IPR046358">
    <property type="entry name" value="Flagellin_C"/>
</dbReference>
<keyword evidence="7" id="KW-0282">Flagellum</keyword>
<evidence type="ECO:0000256" key="1">
    <source>
        <dbReference type="ARBA" id="ARBA00005709"/>
    </source>
</evidence>
<name>A0A1E8F0X0_9CLOT</name>
<dbReference type="Gene3D" id="6.10.10.10">
    <property type="entry name" value="Flagellar export chaperone, C-terminal domain"/>
    <property type="match status" value="1"/>
</dbReference>
<dbReference type="Gene3D" id="1.20.1330.10">
    <property type="entry name" value="f41 fragment of flagellin, N-terminal domain"/>
    <property type="match status" value="1"/>
</dbReference>
<keyword evidence="7" id="KW-0966">Cell projection</keyword>
<keyword evidence="4" id="KW-0964">Secreted</keyword>
<evidence type="ECO:0000256" key="2">
    <source>
        <dbReference type="ARBA" id="ARBA00020110"/>
    </source>
</evidence>
<feature type="domain" description="Flagellin C-terminal" evidence="6">
    <location>
        <begin position="182"/>
        <end position="267"/>
    </location>
</feature>
<evidence type="ECO:0000259" key="6">
    <source>
        <dbReference type="Pfam" id="PF00700"/>
    </source>
</evidence>
<comment type="subcellular location">
    <subcellularLocation>
        <location evidence="4">Secreted</location>
    </subcellularLocation>
    <subcellularLocation>
        <location evidence="4">Bacterial flagellum</location>
    </subcellularLocation>
</comment>
<comment type="caution">
    <text evidence="7">The sequence shown here is derived from an EMBL/GenBank/DDBJ whole genome shotgun (WGS) entry which is preliminary data.</text>
</comment>
<comment type="function">
    <text evidence="4">Flagellin is the subunit protein which polymerizes to form the filaments of bacterial flagella.</text>
</comment>
<dbReference type="PANTHER" id="PTHR42792">
    <property type="entry name" value="FLAGELLIN"/>
    <property type="match status" value="1"/>
</dbReference>
<dbReference type="Pfam" id="PF00669">
    <property type="entry name" value="Flagellin_N"/>
    <property type="match status" value="1"/>
</dbReference>
<dbReference type="AlphaFoldDB" id="A0A1E8F0X0"/>
<evidence type="ECO:0000313" key="8">
    <source>
        <dbReference type="Proteomes" id="UP000175744"/>
    </source>
</evidence>
<evidence type="ECO:0000256" key="4">
    <source>
        <dbReference type="RuleBase" id="RU362073"/>
    </source>
</evidence>
<gene>
    <name evidence="7" type="primary">hag_1</name>
    <name evidence="7" type="ORF">CLOACE_07830</name>
</gene>
<dbReference type="EMBL" id="LZFO01000008">
    <property type="protein sequence ID" value="OFI06800.1"/>
    <property type="molecule type" value="Genomic_DNA"/>
</dbReference>
<evidence type="ECO:0000313" key="7">
    <source>
        <dbReference type="EMBL" id="OFI06800.1"/>
    </source>
</evidence>
<dbReference type="STRING" id="1121290.CLAOCE_07830"/>
<dbReference type="GO" id="GO:0005198">
    <property type="term" value="F:structural molecule activity"/>
    <property type="evidence" value="ECO:0007669"/>
    <property type="project" value="UniProtKB-UniRule"/>
</dbReference>
<dbReference type="InterPro" id="IPR001492">
    <property type="entry name" value="Flagellin"/>
</dbReference>
<dbReference type="SUPFAM" id="SSF64518">
    <property type="entry name" value="Phase 1 flagellin"/>
    <property type="match status" value="1"/>
</dbReference>
<organism evidence="7 8">
    <name type="scientific">Clostridium acetireducens DSM 10703</name>
    <dbReference type="NCBI Taxonomy" id="1121290"/>
    <lineage>
        <taxon>Bacteria</taxon>
        <taxon>Bacillati</taxon>
        <taxon>Bacillota</taxon>
        <taxon>Clostridia</taxon>
        <taxon>Eubacteriales</taxon>
        <taxon>Clostridiaceae</taxon>
        <taxon>Clostridium</taxon>
    </lineage>
</organism>
<feature type="domain" description="Flagellin N-terminal" evidence="5">
    <location>
        <begin position="4"/>
        <end position="140"/>
    </location>
</feature>
<evidence type="ECO:0000256" key="3">
    <source>
        <dbReference type="ARBA" id="ARBA00023143"/>
    </source>
</evidence>
<evidence type="ECO:0000259" key="5">
    <source>
        <dbReference type="Pfam" id="PF00669"/>
    </source>
</evidence>
<reference evidence="7 8" key="1">
    <citation type="submission" date="2016-06" db="EMBL/GenBank/DDBJ databases">
        <title>Genome sequence of Clostridium acetireducens DSM 10703.</title>
        <authorList>
            <person name="Poehlein A."/>
            <person name="Fluechter S."/>
            <person name="Duerre P."/>
            <person name="Daniel R."/>
        </authorList>
    </citation>
    <scope>NUCLEOTIDE SEQUENCE [LARGE SCALE GENOMIC DNA]</scope>
    <source>
        <strain evidence="7 8">DSM 10703</strain>
    </source>
</reference>
<keyword evidence="7" id="KW-0969">Cilium</keyword>
<dbReference type="InterPro" id="IPR042187">
    <property type="entry name" value="Flagellin_C_sub2"/>
</dbReference>
<accession>A0A1E8F0X0</accession>
<protein>
    <recommendedName>
        <fullName evidence="2 4">Flagellin</fullName>
    </recommendedName>
</protein>
<proteinExistence type="inferred from homology"/>
<keyword evidence="8" id="KW-1185">Reference proteome</keyword>
<dbReference type="RefSeq" id="WP_070109737.1">
    <property type="nucleotide sequence ID" value="NZ_LZFO01000008.1"/>
</dbReference>
<dbReference type="PANTHER" id="PTHR42792:SF2">
    <property type="entry name" value="FLAGELLIN"/>
    <property type="match status" value="1"/>
</dbReference>
<dbReference type="Pfam" id="PF00700">
    <property type="entry name" value="Flagellin_C"/>
    <property type="match status" value="1"/>
</dbReference>
<dbReference type="PRINTS" id="PR00207">
    <property type="entry name" value="FLAGELLIN"/>
</dbReference>
<dbReference type="OrthoDB" id="9796789at2"/>
<sequence length="273" mass="30657">MRLNQNLSSLNIFREHTKILKKQSTALEHICSGEKINNSGEAPNQIAKSERMRIQIRSLQMAQKNVQDGVSMAQTADGGLDSMTSILHRIRELTIQYGSGANSENDKLSIENEIKQMVAGYDDIAKNTEFNGIKLFDKKDTLNEEMQIGANANENVKIPFKHLTSKDVGIDELNLTNLDETLEKIDSALQQVTDHRSKFGALVNKFDNVLTNLAEFELSTQSSESNIRDADIAEEMMEFARCNILCESGHAMMAQSNKLPQDVLRILENVRVR</sequence>
<dbReference type="GO" id="GO:0005576">
    <property type="term" value="C:extracellular region"/>
    <property type="evidence" value="ECO:0007669"/>
    <property type="project" value="UniProtKB-SubCell"/>
</dbReference>
<keyword evidence="3 4" id="KW-0975">Bacterial flagellum</keyword>
<dbReference type="InterPro" id="IPR001029">
    <property type="entry name" value="Flagellin_N"/>
</dbReference>
<comment type="similarity">
    <text evidence="1 4">Belongs to the bacterial flagellin family.</text>
</comment>
<dbReference type="GO" id="GO:0009288">
    <property type="term" value="C:bacterial-type flagellum"/>
    <property type="evidence" value="ECO:0007669"/>
    <property type="project" value="UniProtKB-SubCell"/>
</dbReference>